<evidence type="ECO:0000313" key="3">
    <source>
        <dbReference type="Proteomes" id="UP000267251"/>
    </source>
</evidence>
<keyword evidence="1" id="KW-0732">Signal</keyword>
<dbReference type="AlphaFoldDB" id="A0A4P9Y7W3"/>
<dbReference type="Proteomes" id="UP000267251">
    <property type="component" value="Unassembled WGS sequence"/>
</dbReference>
<accession>A0A4P9Y7W3</accession>
<protein>
    <submittedName>
        <fullName evidence="2">Uncharacterized protein</fullName>
    </submittedName>
</protein>
<evidence type="ECO:0000313" key="2">
    <source>
        <dbReference type="EMBL" id="RKP14872.1"/>
    </source>
</evidence>
<feature type="chain" id="PRO_5020712862" evidence="1">
    <location>
        <begin position="19"/>
        <end position="315"/>
    </location>
</feature>
<name>A0A4P9Y7W3_9FUNG</name>
<gene>
    <name evidence="2" type="ORF">BJ684DRAFT_14834</name>
</gene>
<evidence type="ECO:0000256" key="1">
    <source>
        <dbReference type="SAM" id="SignalP"/>
    </source>
</evidence>
<reference evidence="3" key="1">
    <citation type="journal article" date="2018" name="Nat. Microbiol.">
        <title>Leveraging single-cell genomics to expand the fungal tree of life.</title>
        <authorList>
            <person name="Ahrendt S.R."/>
            <person name="Quandt C.A."/>
            <person name="Ciobanu D."/>
            <person name="Clum A."/>
            <person name="Salamov A."/>
            <person name="Andreopoulos B."/>
            <person name="Cheng J.F."/>
            <person name="Woyke T."/>
            <person name="Pelin A."/>
            <person name="Henrissat B."/>
            <person name="Reynolds N.K."/>
            <person name="Benny G.L."/>
            <person name="Smith M.E."/>
            <person name="James T.Y."/>
            <person name="Grigoriev I.V."/>
        </authorList>
    </citation>
    <scope>NUCLEOTIDE SEQUENCE [LARGE SCALE GENOMIC DNA]</scope>
</reference>
<organism evidence="2 3">
    <name type="scientific">Piptocephalis cylindrospora</name>
    <dbReference type="NCBI Taxonomy" id="1907219"/>
    <lineage>
        <taxon>Eukaryota</taxon>
        <taxon>Fungi</taxon>
        <taxon>Fungi incertae sedis</taxon>
        <taxon>Zoopagomycota</taxon>
        <taxon>Zoopagomycotina</taxon>
        <taxon>Zoopagomycetes</taxon>
        <taxon>Zoopagales</taxon>
        <taxon>Piptocephalidaceae</taxon>
        <taxon>Piptocephalis</taxon>
    </lineage>
</organism>
<feature type="signal peptide" evidence="1">
    <location>
        <begin position="1"/>
        <end position="18"/>
    </location>
</feature>
<proteinExistence type="predicted"/>
<sequence length="315" mass="35619">MRLPTATLLPITLILLHASNVIPAPTSSVGTFPDIRNGHHYLVRRPSNGDQHSNRYRELYQCLKDTVAGDTALPDFRASIKKINDCVLKKKKPGMTTIELVRASESCFKLKHLKSKSDLNNLKPELDLNDFYFSILEVSALGDKRPKPPSGKIPESLMTPEMAIVKIRRLMTQRIEGIITSWTEAINNFRDVIGKTRRSSDPGLIGYISNTLRRSPSQEVMNKQVTFINHLLNQNPPRTPTSAHDFAGLYLQDLRSCSEDSNIHSCLSTMLNGMKQNRIEHEKYLKGKEKQIEGQLMEMGKFLLPTFSMKAYAPK</sequence>
<keyword evidence="3" id="KW-1185">Reference proteome</keyword>
<dbReference type="EMBL" id="KZ987781">
    <property type="protein sequence ID" value="RKP14872.1"/>
    <property type="molecule type" value="Genomic_DNA"/>
</dbReference>